<dbReference type="Proteomes" id="UP000038750">
    <property type="component" value="Unassembled WGS sequence"/>
</dbReference>
<evidence type="ECO:0000313" key="6">
    <source>
        <dbReference type="Proteomes" id="UP000424966"/>
    </source>
</evidence>
<sequence>MNSALYVGHVRHRRFSPVQHSFDYQIFMPLIDLDELTQLPALGIALERFAPAAFYRSDYLGGGDIKHKAQERIAQLTGERLNGRVMLLCQLRYLGCYFNPVNFYYLYNEDDKLCWLLAEVRNTPWNERHTYAVNPEGTSTIDKVFHVSPFNPMDMTYHWRLSAPAQRLRIHIENHRASREFDATLLLYRHPLTRATLRRQLWLLPLMTLKTAAAIYWQALKLWLKRTPIYPHPASGGKDEQ</sequence>
<evidence type="ECO:0000313" key="1">
    <source>
        <dbReference type="EMBL" id="CNG60840.1"/>
    </source>
</evidence>
<dbReference type="KEGG" id="yin:CH53_2490"/>
<gene>
    <name evidence="2" type="ORF">CBW57_22800</name>
    <name evidence="1" type="ORF">ERS008530_04188</name>
    <name evidence="3" type="ORF">FOC37_06105</name>
</gene>
<dbReference type="GeneID" id="58045817"/>
<dbReference type="Pfam" id="PF07103">
    <property type="entry name" value="DUF1365"/>
    <property type="match status" value="1"/>
</dbReference>
<dbReference type="Proteomes" id="UP000424966">
    <property type="component" value="Chromosome"/>
</dbReference>
<evidence type="ECO:0000313" key="5">
    <source>
        <dbReference type="Proteomes" id="UP000196440"/>
    </source>
</evidence>
<reference evidence="1 4" key="1">
    <citation type="submission" date="2015-03" db="EMBL/GenBank/DDBJ databases">
        <authorList>
            <person name="Murphy D."/>
        </authorList>
    </citation>
    <scope>NUCLEOTIDE SEQUENCE [LARGE SCALE GENOMIC DNA]</scope>
    <source>
        <strain evidence="1 4">BR165/97</strain>
    </source>
</reference>
<dbReference type="PANTHER" id="PTHR33973">
    <property type="entry name" value="OS07G0153300 PROTEIN"/>
    <property type="match status" value="1"/>
</dbReference>
<reference evidence="2 5" key="2">
    <citation type="submission" date="2017-05" db="EMBL/GenBank/DDBJ databases">
        <title>Whole genome sequencing of Yersinia kristensenii.</title>
        <authorList>
            <person name="Campioni F."/>
        </authorList>
    </citation>
    <scope>NUCLEOTIDE SEQUENCE [LARGE SCALE GENOMIC DNA]</scope>
    <source>
        <strain evidence="2 5">CFSAN060536</strain>
    </source>
</reference>
<reference evidence="3 6" key="3">
    <citation type="submission" date="2019-11" db="EMBL/GenBank/DDBJ databases">
        <title>FDA dAtabase for Regulatory Grade micrObial Sequences (FDA-ARGOS): Supporting development and validation of Infectious Disease Dx tests.</title>
        <authorList>
            <person name="Patel R."/>
            <person name="Rucinski S."/>
            <person name="Tallon L."/>
            <person name="Sadzewicz L."/>
            <person name="Vavikolanu K."/>
            <person name="Mehta A."/>
            <person name="Aluvathingal J."/>
            <person name="Nadendla S."/>
            <person name="Nandy P."/>
            <person name="Geyer C."/>
            <person name="Yan Y."/>
            <person name="Sichtig H."/>
        </authorList>
    </citation>
    <scope>NUCLEOTIDE SEQUENCE [LARGE SCALE GENOMIC DNA]</scope>
    <source>
        <strain evidence="3 6">FDAARGOS_729</strain>
    </source>
</reference>
<name>A0A0T9MYI2_YERIN</name>
<proteinExistence type="predicted"/>
<evidence type="ECO:0000313" key="2">
    <source>
        <dbReference type="EMBL" id="OVZ80259.1"/>
    </source>
</evidence>
<accession>A0A0T9MYI2</accession>
<dbReference type="InterPro" id="IPR010775">
    <property type="entry name" value="DUF1365"/>
</dbReference>
<dbReference type="EMBL" id="NHOI01000045">
    <property type="protein sequence ID" value="OVZ80259.1"/>
    <property type="molecule type" value="Genomic_DNA"/>
</dbReference>
<dbReference type="eggNOG" id="COG3496">
    <property type="taxonomic scope" value="Bacteria"/>
</dbReference>
<dbReference type="STRING" id="631.CH53_2490"/>
<dbReference type="Proteomes" id="UP000196440">
    <property type="component" value="Unassembled WGS sequence"/>
</dbReference>
<dbReference type="AlphaFoldDB" id="A0A0T9MYI2"/>
<keyword evidence="6" id="KW-1185">Reference proteome</keyword>
<dbReference type="EMBL" id="CPZJ01000023">
    <property type="protein sequence ID" value="CNG60840.1"/>
    <property type="molecule type" value="Genomic_DNA"/>
</dbReference>
<evidence type="ECO:0000313" key="3">
    <source>
        <dbReference type="EMBL" id="QGR69984.1"/>
    </source>
</evidence>
<dbReference type="PANTHER" id="PTHR33973:SF4">
    <property type="entry name" value="OS07G0153300 PROTEIN"/>
    <property type="match status" value="1"/>
</dbReference>
<organism evidence="1 4">
    <name type="scientific">Yersinia intermedia</name>
    <dbReference type="NCBI Taxonomy" id="631"/>
    <lineage>
        <taxon>Bacteria</taxon>
        <taxon>Pseudomonadati</taxon>
        <taxon>Pseudomonadota</taxon>
        <taxon>Gammaproteobacteria</taxon>
        <taxon>Enterobacterales</taxon>
        <taxon>Yersiniaceae</taxon>
        <taxon>Yersinia</taxon>
    </lineage>
</organism>
<dbReference type="RefSeq" id="WP_032907307.1">
    <property type="nucleotide sequence ID" value="NZ_CABHXJ010000098.1"/>
</dbReference>
<evidence type="ECO:0000313" key="4">
    <source>
        <dbReference type="Proteomes" id="UP000038750"/>
    </source>
</evidence>
<dbReference type="EMBL" id="CP046294">
    <property type="protein sequence ID" value="QGR69984.1"/>
    <property type="molecule type" value="Genomic_DNA"/>
</dbReference>
<protein>
    <submittedName>
        <fullName evidence="2">DUF1365 domain-containing protein</fullName>
    </submittedName>
    <submittedName>
        <fullName evidence="3">DUF1365 family protein</fullName>
    </submittedName>
    <submittedName>
        <fullName evidence="1">Protein of uncharacterized function (DUF1365)</fullName>
    </submittedName>
</protein>
<dbReference type="OrthoDB" id="9778801at2"/>